<reference evidence="1 2" key="1">
    <citation type="submission" date="2014-04" db="EMBL/GenBank/DDBJ databases">
        <authorList>
            <consortium name="DOE Joint Genome Institute"/>
            <person name="Kuo A."/>
            <person name="Gay G."/>
            <person name="Dore J."/>
            <person name="Kohler A."/>
            <person name="Nagy L.G."/>
            <person name="Floudas D."/>
            <person name="Copeland A."/>
            <person name="Barry K.W."/>
            <person name="Cichocki N."/>
            <person name="Veneault-Fourrey C."/>
            <person name="LaButti K."/>
            <person name="Lindquist E.A."/>
            <person name="Lipzen A."/>
            <person name="Lundell T."/>
            <person name="Morin E."/>
            <person name="Murat C."/>
            <person name="Sun H."/>
            <person name="Tunlid A."/>
            <person name="Henrissat B."/>
            <person name="Grigoriev I.V."/>
            <person name="Hibbett D.S."/>
            <person name="Martin F."/>
            <person name="Nordberg H.P."/>
            <person name="Cantor M.N."/>
            <person name="Hua S.X."/>
        </authorList>
    </citation>
    <scope>NUCLEOTIDE SEQUENCE [LARGE SCALE GENOMIC DNA]</scope>
    <source>
        <strain evidence="2">h7</strain>
    </source>
</reference>
<dbReference type="HOGENOM" id="CLU_1970826_0_0_1"/>
<protein>
    <submittedName>
        <fullName evidence="1">Uncharacterized protein</fullName>
    </submittedName>
</protein>
<dbReference type="OrthoDB" id="3047640at2759"/>
<evidence type="ECO:0000313" key="2">
    <source>
        <dbReference type="Proteomes" id="UP000053424"/>
    </source>
</evidence>
<evidence type="ECO:0000313" key="1">
    <source>
        <dbReference type="EMBL" id="KIM41709.1"/>
    </source>
</evidence>
<dbReference type="AlphaFoldDB" id="A0A0C3CBU9"/>
<name>A0A0C3CBU9_HEBCY</name>
<gene>
    <name evidence="1" type="ORF">M413DRAFT_27301</name>
</gene>
<dbReference type="EMBL" id="KN831779">
    <property type="protein sequence ID" value="KIM41709.1"/>
    <property type="molecule type" value="Genomic_DNA"/>
</dbReference>
<sequence>MPPVQMPFYIHYKIFDMDKDTYCETLHPVYSTDPFIGRIDANLIPPPHTVSALVERICKREKRGFGLDWDNDDAFETVLFKNASSLASYDLNSDPFPLTDNCPGSSPVEPLILKVGYKEIQELFGLW</sequence>
<proteinExistence type="predicted"/>
<keyword evidence="2" id="KW-1185">Reference proteome</keyword>
<dbReference type="Proteomes" id="UP000053424">
    <property type="component" value="Unassembled WGS sequence"/>
</dbReference>
<reference evidence="2" key="2">
    <citation type="submission" date="2015-01" db="EMBL/GenBank/DDBJ databases">
        <title>Evolutionary Origins and Diversification of the Mycorrhizal Mutualists.</title>
        <authorList>
            <consortium name="DOE Joint Genome Institute"/>
            <consortium name="Mycorrhizal Genomics Consortium"/>
            <person name="Kohler A."/>
            <person name="Kuo A."/>
            <person name="Nagy L.G."/>
            <person name="Floudas D."/>
            <person name="Copeland A."/>
            <person name="Barry K.W."/>
            <person name="Cichocki N."/>
            <person name="Veneault-Fourrey C."/>
            <person name="LaButti K."/>
            <person name="Lindquist E.A."/>
            <person name="Lipzen A."/>
            <person name="Lundell T."/>
            <person name="Morin E."/>
            <person name="Murat C."/>
            <person name="Riley R."/>
            <person name="Ohm R."/>
            <person name="Sun H."/>
            <person name="Tunlid A."/>
            <person name="Henrissat B."/>
            <person name="Grigoriev I.V."/>
            <person name="Hibbett D.S."/>
            <person name="Martin F."/>
        </authorList>
    </citation>
    <scope>NUCLEOTIDE SEQUENCE [LARGE SCALE GENOMIC DNA]</scope>
    <source>
        <strain evidence="2">h7</strain>
    </source>
</reference>
<organism evidence="1 2">
    <name type="scientific">Hebeloma cylindrosporum</name>
    <dbReference type="NCBI Taxonomy" id="76867"/>
    <lineage>
        <taxon>Eukaryota</taxon>
        <taxon>Fungi</taxon>
        <taxon>Dikarya</taxon>
        <taxon>Basidiomycota</taxon>
        <taxon>Agaricomycotina</taxon>
        <taxon>Agaricomycetes</taxon>
        <taxon>Agaricomycetidae</taxon>
        <taxon>Agaricales</taxon>
        <taxon>Agaricineae</taxon>
        <taxon>Hymenogastraceae</taxon>
        <taxon>Hebeloma</taxon>
    </lineage>
</organism>
<accession>A0A0C3CBU9</accession>